<dbReference type="OMA" id="FVHNHIQ"/>
<organism evidence="3 4">
    <name type="scientific">Hypholoma sublateritium (strain FD-334 SS-4)</name>
    <dbReference type="NCBI Taxonomy" id="945553"/>
    <lineage>
        <taxon>Eukaryota</taxon>
        <taxon>Fungi</taxon>
        <taxon>Dikarya</taxon>
        <taxon>Basidiomycota</taxon>
        <taxon>Agaricomycotina</taxon>
        <taxon>Agaricomycetes</taxon>
        <taxon>Agaricomycetidae</taxon>
        <taxon>Agaricales</taxon>
        <taxon>Agaricineae</taxon>
        <taxon>Strophariaceae</taxon>
        <taxon>Hypholoma</taxon>
    </lineage>
</organism>
<evidence type="ECO:0008006" key="5">
    <source>
        <dbReference type="Google" id="ProtNLM"/>
    </source>
</evidence>
<sequence length="657" mass="74120">MTFGSINPPSLEHAQFAVISRLISCLVTERILRAFYISFQQPIDDAVGLMVVLSTRTIAEDANSYRPFRSEDVFVMIPLHHPPVFRDLPTRKHGQLVGLVDPLDMIPRAYEFKIGEKDHDDGFVQHIFDCLQPPPWDLSSSQRLLRISDPVSLWKGLIEDLVISENLLDQIGVEIQSSTDWQALAYANPPSCPHLCSPPIEWEQSLVAGHPTHPMHRARMLPLNYATENAMDYDWYHPKIRFVRVPASQLNLLGSFRLISREMAAKAYERAGQSLAGDDFVYMPIHELQTKNIASKFKNVEILRPEIYLPALAQSSIRTVVIPDFPGIALKLAVGVKISSALRTISHFTADFGPRFSAEIVPKLAVDPRILSVELEPSSAVYRTSDPDIAKHFTAVIREMYTPPSGENVIVVAALLEMDHANVPAGVAAVQHILGLDTEKKREDFLDQYIRVACEALIPALIQNGVAFEAHAQNVLVRLDIETGKVRGFVLRDLGGLRIHPPTLRESTGTNFQFLPNHCVATNTLEEIFPKFYHTFVHNHIQRLIRVLGLHYNGRGWEMLRKHMGTVIPRTHPVWKVWMDPASTNVDSKCLMRMRMRDSYRDMVYSPYPNMIQYSPQALQAPQSMAAIVVQLMKETGVKAQQVLTQTLVAVARTIFF</sequence>
<protein>
    <recommendedName>
        <fullName evidence="5">Aerobactin siderophore biosynthesis IucA/IucC N-terminal domain-containing protein</fullName>
    </recommendedName>
</protein>
<dbReference type="EMBL" id="KN817528">
    <property type="protein sequence ID" value="KJA26270.1"/>
    <property type="molecule type" value="Genomic_DNA"/>
</dbReference>
<dbReference type="InterPro" id="IPR037455">
    <property type="entry name" value="LucA/IucC-like"/>
</dbReference>
<evidence type="ECO:0000313" key="4">
    <source>
        <dbReference type="Proteomes" id="UP000054270"/>
    </source>
</evidence>
<dbReference type="PANTHER" id="PTHR34384">
    <property type="entry name" value="L-2,3-DIAMINOPROPANOATE--CITRATE LIGASE"/>
    <property type="match status" value="1"/>
</dbReference>
<dbReference type="InterPro" id="IPR022770">
    <property type="entry name" value="IucA/IucC-like_C"/>
</dbReference>
<dbReference type="OrthoDB" id="2117718at2759"/>
<gene>
    <name evidence="3" type="ORF">HYPSUDRAFT_36546</name>
</gene>
<reference evidence="4" key="1">
    <citation type="submission" date="2014-04" db="EMBL/GenBank/DDBJ databases">
        <title>Evolutionary Origins and Diversification of the Mycorrhizal Mutualists.</title>
        <authorList>
            <consortium name="DOE Joint Genome Institute"/>
            <consortium name="Mycorrhizal Genomics Consortium"/>
            <person name="Kohler A."/>
            <person name="Kuo A."/>
            <person name="Nagy L.G."/>
            <person name="Floudas D."/>
            <person name="Copeland A."/>
            <person name="Barry K.W."/>
            <person name="Cichocki N."/>
            <person name="Veneault-Fourrey C."/>
            <person name="LaButti K."/>
            <person name="Lindquist E.A."/>
            <person name="Lipzen A."/>
            <person name="Lundell T."/>
            <person name="Morin E."/>
            <person name="Murat C."/>
            <person name="Riley R."/>
            <person name="Ohm R."/>
            <person name="Sun H."/>
            <person name="Tunlid A."/>
            <person name="Henrissat B."/>
            <person name="Grigoriev I.V."/>
            <person name="Hibbett D.S."/>
            <person name="Martin F."/>
        </authorList>
    </citation>
    <scope>NUCLEOTIDE SEQUENCE [LARGE SCALE GENOMIC DNA]</scope>
    <source>
        <strain evidence="4">FD-334 SS-4</strain>
    </source>
</reference>
<dbReference type="PANTHER" id="PTHR34384:SF5">
    <property type="entry name" value="L-2,3-DIAMINOPROPANOATE--CITRATE LIGASE"/>
    <property type="match status" value="1"/>
</dbReference>
<feature type="domain" description="Aerobactin siderophore biosynthesis IucA/IucC-like C-terminal" evidence="2">
    <location>
        <begin position="444"/>
        <end position="598"/>
    </location>
</feature>
<dbReference type="Pfam" id="PF06276">
    <property type="entry name" value="FhuF"/>
    <property type="match status" value="1"/>
</dbReference>
<evidence type="ECO:0000259" key="1">
    <source>
        <dbReference type="Pfam" id="PF04183"/>
    </source>
</evidence>
<name>A0A0D2Q3T2_HYPSF</name>
<dbReference type="GO" id="GO:0019290">
    <property type="term" value="P:siderophore biosynthetic process"/>
    <property type="evidence" value="ECO:0007669"/>
    <property type="project" value="InterPro"/>
</dbReference>
<dbReference type="AlphaFoldDB" id="A0A0D2Q3T2"/>
<dbReference type="Pfam" id="PF04183">
    <property type="entry name" value="IucA_IucC"/>
    <property type="match status" value="1"/>
</dbReference>
<accession>A0A0D2Q3T2</accession>
<dbReference type="Proteomes" id="UP000054270">
    <property type="component" value="Unassembled WGS sequence"/>
</dbReference>
<evidence type="ECO:0000259" key="2">
    <source>
        <dbReference type="Pfam" id="PF06276"/>
    </source>
</evidence>
<dbReference type="GO" id="GO:0016881">
    <property type="term" value="F:acid-amino acid ligase activity"/>
    <property type="evidence" value="ECO:0007669"/>
    <property type="project" value="UniProtKB-ARBA"/>
</dbReference>
<evidence type="ECO:0000313" key="3">
    <source>
        <dbReference type="EMBL" id="KJA26270.1"/>
    </source>
</evidence>
<dbReference type="InterPro" id="IPR007310">
    <property type="entry name" value="Aerobactin_biosyn_IucA/IucC_N"/>
</dbReference>
<dbReference type="STRING" id="945553.A0A0D2Q3T2"/>
<proteinExistence type="predicted"/>
<feature type="domain" description="Aerobactin siderophore biosynthesis IucA/IucC N-terminal" evidence="1">
    <location>
        <begin position="200"/>
        <end position="416"/>
    </location>
</feature>
<dbReference type="Gene3D" id="1.10.510.40">
    <property type="match status" value="1"/>
</dbReference>
<keyword evidence="4" id="KW-1185">Reference proteome</keyword>